<dbReference type="InterPro" id="IPR039426">
    <property type="entry name" value="TonB-dep_rcpt-like"/>
</dbReference>
<dbReference type="GO" id="GO:0015344">
    <property type="term" value="F:siderophore uptake transmembrane transporter activity"/>
    <property type="evidence" value="ECO:0007669"/>
    <property type="project" value="TreeGrafter"/>
</dbReference>
<dbReference type="NCBIfam" id="TIGR04057">
    <property type="entry name" value="SusC_RagA_signa"/>
    <property type="match status" value="1"/>
</dbReference>
<evidence type="ECO:0000256" key="3">
    <source>
        <dbReference type="SAM" id="SignalP"/>
    </source>
</evidence>
<dbReference type="NCBIfam" id="TIGR04056">
    <property type="entry name" value="OMP_RagA_SusC"/>
    <property type="match status" value="1"/>
</dbReference>
<dbReference type="PANTHER" id="PTHR30069">
    <property type="entry name" value="TONB-DEPENDENT OUTER MEMBRANE RECEPTOR"/>
    <property type="match status" value="1"/>
</dbReference>
<dbReference type="OrthoDB" id="1095312at2"/>
<organism evidence="5 6">
    <name type="scientific">Draconibacterium sediminis</name>
    <dbReference type="NCBI Taxonomy" id="1544798"/>
    <lineage>
        <taxon>Bacteria</taxon>
        <taxon>Pseudomonadati</taxon>
        <taxon>Bacteroidota</taxon>
        <taxon>Bacteroidia</taxon>
        <taxon>Marinilabiliales</taxon>
        <taxon>Prolixibacteraceae</taxon>
        <taxon>Draconibacterium</taxon>
    </lineage>
</organism>
<reference evidence="5 6" key="1">
    <citation type="submission" date="2014-09" db="EMBL/GenBank/DDBJ databases">
        <title>Draft Genome Sequence of Draconibacterium sp. JN14CK-3.</title>
        <authorList>
            <person name="Dong C."/>
            <person name="Lai Q."/>
            <person name="Shao Z."/>
        </authorList>
    </citation>
    <scope>NUCLEOTIDE SEQUENCE [LARGE SCALE GENOMIC DNA]</scope>
    <source>
        <strain evidence="5 6">JN14CK-3</strain>
    </source>
</reference>
<feature type="chain" id="PRO_5002330828" description="TonB-dependent receptor plug domain-containing protein" evidence="3">
    <location>
        <begin position="28"/>
        <end position="1072"/>
    </location>
</feature>
<dbReference type="InterPro" id="IPR008969">
    <property type="entry name" value="CarboxyPept-like_regulatory"/>
</dbReference>
<dbReference type="STRING" id="1544798.LH29_13005"/>
<dbReference type="InterPro" id="IPR023996">
    <property type="entry name" value="TonB-dep_OMP_SusC/RagA"/>
</dbReference>
<keyword evidence="2" id="KW-0813">Transport</keyword>
<dbReference type="AlphaFoldDB" id="A0A0D8JAD7"/>
<dbReference type="Proteomes" id="UP000032544">
    <property type="component" value="Unassembled WGS sequence"/>
</dbReference>
<proteinExistence type="inferred from homology"/>
<feature type="signal peptide" evidence="3">
    <location>
        <begin position="1"/>
        <end position="27"/>
    </location>
</feature>
<dbReference type="PANTHER" id="PTHR30069:SF29">
    <property type="entry name" value="HEMOGLOBIN AND HEMOGLOBIN-HAPTOGLOBIN-BINDING PROTEIN 1-RELATED"/>
    <property type="match status" value="1"/>
</dbReference>
<keyword evidence="1 3" id="KW-0732">Signal</keyword>
<evidence type="ECO:0000259" key="4">
    <source>
        <dbReference type="Pfam" id="PF07715"/>
    </source>
</evidence>
<keyword evidence="2" id="KW-1134">Transmembrane beta strand</keyword>
<protein>
    <recommendedName>
        <fullName evidence="4">TonB-dependent receptor plug domain-containing protein</fullName>
    </recommendedName>
</protein>
<dbReference type="PATRIC" id="fig|1544798.3.peg.2759"/>
<keyword evidence="2" id="KW-0472">Membrane</keyword>
<gene>
    <name evidence="5" type="ORF">LH29_13005</name>
</gene>
<keyword evidence="6" id="KW-1185">Reference proteome</keyword>
<accession>A0A0D8JAD7</accession>
<dbReference type="SUPFAM" id="SSF56935">
    <property type="entry name" value="Porins"/>
    <property type="match status" value="1"/>
</dbReference>
<dbReference type="SUPFAM" id="SSF49464">
    <property type="entry name" value="Carboxypeptidase regulatory domain-like"/>
    <property type="match status" value="1"/>
</dbReference>
<comment type="similarity">
    <text evidence="2">Belongs to the TonB-dependent receptor family.</text>
</comment>
<evidence type="ECO:0000256" key="2">
    <source>
        <dbReference type="PROSITE-ProRule" id="PRU01360"/>
    </source>
</evidence>
<name>A0A0D8JAD7_9BACT</name>
<dbReference type="InterPro" id="IPR037066">
    <property type="entry name" value="Plug_dom_sf"/>
</dbReference>
<dbReference type="InterPro" id="IPR023997">
    <property type="entry name" value="TonB-dep_OMP_SusC/RagA_CS"/>
</dbReference>
<keyword evidence="2" id="KW-0812">Transmembrane</keyword>
<dbReference type="GO" id="GO:0009279">
    <property type="term" value="C:cell outer membrane"/>
    <property type="evidence" value="ECO:0007669"/>
    <property type="project" value="UniProtKB-SubCell"/>
</dbReference>
<dbReference type="Pfam" id="PF13715">
    <property type="entry name" value="CarbopepD_reg_2"/>
    <property type="match status" value="1"/>
</dbReference>
<evidence type="ECO:0000256" key="1">
    <source>
        <dbReference type="ARBA" id="ARBA00022729"/>
    </source>
</evidence>
<comment type="caution">
    <text evidence="5">The sequence shown here is derived from an EMBL/GenBank/DDBJ whole genome shotgun (WGS) entry which is preliminary data.</text>
</comment>
<dbReference type="PROSITE" id="PS52016">
    <property type="entry name" value="TONB_DEPENDENT_REC_3"/>
    <property type="match status" value="1"/>
</dbReference>
<evidence type="ECO:0000313" key="6">
    <source>
        <dbReference type="Proteomes" id="UP000032544"/>
    </source>
</evidence>
<dbReference type="EMBL" id="JRHC01000002">
    <property type="protein sequence ID" value="KJF43965.1"/>
    <property type="molecule type" value="Genomic_DNA"/>
</dbReference>
<comment type="subcellular location">
    <subcellularLocation>
        <location evidence="2">Cell outer membrane</location>
        <topology evidence="2">Multi-pass membrane protein</topology>
    </subcellularLocation>
</comment>
<dbReference type="InterPro" id="IPR012910">
    <property type="entry name" value="Plug_dom"/>
</dbReference>
<dbReference type="Gene3D" id="2.60.40.1120">
    <property type="entry name" value="Carboxypeptidase-like, regulatory domain"/>
    <property type="match status" value="1"/>
</dbReference>
<feature type="domain" description="TonB-dependent receptor plug" evidence="4">
    <location>
        <begin position="119"/>
        <end position="219"/>
    </location>
</feature>
<dbReference type="RefSeq" id="WP_045030133.1">
    <property type="nucleotide sequence ID" value="NZ_JRHC01000002.1"/>
</dbReference>
<evidence type="ECO:0000313" key="5">
    <source>
        <dbReference type="EMBL" id="KJF43965.1"/>
    </source>
</evidence>
<dbReference type="Gene3D" id="2.170.130.10">
    <property type="entry name" value="TonB-dependent receptor, plug domain"/>
    <property type="match status" value="1"/>
</dbReference>
<dbReference type="GO" id="GO:0044718">
    <property type="term" value="P:siderophore transmembrane transport"/>
    <property type="evidence" value="ECO:0007669"/>
    <property type="project" value="TreeGrafter"/>
</dbReference>
<keyword evidence="2" id="KW-0998">Cell outer membrane</keyword>
<sequence>MKQANQILIRKLCLVFVVILLASSAWAQQTITGKVTDDTGESLPGVAVILQGTTTGTVTDIDGIYSLQVPDGGTLLFSFVGMQSVNETINGRTTIDVTMKVDAIGLEEVVAVGYGVQKKATLTGSVGNVKAEEMLQRPAANSTELLQGQVAGLYTLQTTGLPGADGTKLNIRGYGNNPLVLIDGIEGSLGQVDPNDIESISVLKDASAAVYGARAGNGVILVTTKRGTDKPSQITYHGNVSFTAPTFLPDLVEARKWAELLNESGLNPDDYSPAHVHYDSDTKRLINTMDDNDYYGYDWDEALYRDWTPQQQHNLSATGGTNKIKYFVSAGYVDQSSVFTSGDYNFNRYNIRSNIDAQVKENLSVSVDFAYRSSRIDKANFGVDDMYNSLQTAKPVYPYYHEEDPTRAASSGFLQRSPYHQTFKEFSGFQDNRDKVLQGALELKYNVPFVTGLVAKARLNYEEALKWNKTVSQPYDVWEYDPTAASEGSDPWVKWGTQNANSMKVYSNRSTELLPQVSLQYDKIIGDHTLKAMVVGETWSYKWTSLQGSRKDILSFEAPYLIYASEEGKDNAENLQTNGNVGVTERARASVIGRINYDYKGKYMVEFSMRADASGEYPPKGRWGYFPSVSAGWRISEEAFMKDNFSNLNNLKIRGSYGILGNDAVSSFDYLSGYTISTDYYVFGASPAPVIASAGLANPNITWETMKMSNIGIDGTFWDGLFGFEVDGFYRLREDILAQPTEQVPSTFGANLPRTNLNKRDNRGFEITLTHSNKIGDFSYDISPMYAWTRGKYVELDEDVLPTTGDLDAETLEFNKLWNERYVNEGQWDNRYWGYVSDGFFMNQEQIDNHAIDQDQAENQTIKVGDIIYKDLNGDNMIDWRDQKVIAQGSTNTNNSASLPNTMFGLDMGAQWKGLGVRMLWQGAADYVVVVGGSASAPFSNESIPLSQHYDYRAIIGQDGNGQDYITNPDDFKLPPVTQNGRTANNGKTSDFWTYDASYLRLKNINISYTIPKSLLEKVGFSKCVVYFSGTNLFTISNLDIWKKSFDPEIIGANNRDYPPVKTMTFGLRLTL</sequence>
<dbReference type="Pfam" id="PF07715">
    <property type="entry name" value="Plug"/>
    <property type="match status" value="1"/>
</dbReference>